<proteinExistence type="predicted"/>
<dbReference type="EMBL" id="JABEPP010000007">
    <property type="protein sequence ID" value="NNM75067.1"/>
    <property type="molecule type" value="Genomic_DNA"/>
</dbReference>
<evidence type="ECO:0000256" key="1">
    <source>
        <dbReference type="SAM" id="SignalP"/>
    </source>
</evidence>
<dbReference type="RefSeq" id="WP_171220569.1">
    <property type="nucleotide sequence ID" value="NZ_JABEPP010000007.1"/>
</dbReference>
<comment type="caution">
    <text evidence="2">The sequence shown here is derived from an EMBL/GenBank/DDBJ whole genome shotgun (WGS) entry which is preliminary data.</text>
</comment>
<keyword evidence="1" id="KW-0732">Signal</keyword>
<evidence type="ECO:0000313" key="2">
    <source>
        <dbReference type="EMBL" id="NNM75067.1"/>
    </source>
</evidence>
<organism evidence="2 3">
    <name type="scientific">Enterovirga aerilata</name>
    <dbReference type="NCBI Taxonomy" id="2730920"/>
    <lineage>
        <taxon>Bacteria</taxon>
        <taxon>Pseudomonadati</taxon>
        <taxon>Pseudomonadota</taxon>
        <taxon>Alphaproteobacteria</taxon>
        <taxon>Hyphomicrobiales</taxon>
        <taxon>Methylobacteriaceae</taxon>
        <taxon>Enterovirga</taxon>
    </lineage>
</organism>
<evidence type="ECO:0008006" key="4">
    <source>
        <dbReference type="Google" id="ProtNLM"/>
    </source>
</evidence>
<dbReference type="PROSITE" id="PS51318">
    <property type="entry name" value="TAT"/>
    <property type="match status" value="1"/>
</dbReference>
<reference evidence="2 3" key="1">
    <citation type="submission" date="2020-04" db="EMBL/GenBank/DDBJ databases">
        <title>Enterovirga sp. isolate from soil.</title>
        <authorList>
            <person name="Chea S."/>
            <person name="Kim D.-U."/>
        </authorList>
    </citation>
    <scope>NUCLEOTIDE SEQUENCE [LARGE SCALE GENOMIC DNA]</scope>
    <source>
        <strain evidence="2 3">DB1703</strain>
    </source>
</reference>
<evidence type="ECO:0000313" key="3">
    <source>
        <dbReference type="Proteomes" id="UP000564885"/>
    </source>
</evidence>
<sequence length="89" mass="9831">MMVESRRRFLRALALAPLAPVAALAATRPADATSAEKVTIEVDAGTFTHEIEEAVRGFEERLQAALDAHDRDLRRTLGERFAAWNARNA</sequence>
<dbReference type="Proteomes" id="UP000564885">
    <property type="component" value="Unassembled WGS sequence"/>
</dbReference>
<name>A0A849IGI9_9HYPH</name>
<feature type="chain" id="PRO_5032334876" description="Twin-arginine translocation signal domain-containing protein" evidence="1">
    <location>
        <begin position="26"/>
        <end position="89"/>
    </location>
</feature>
<feature type="signal peptide" evidence="1">
    <location>
        <begin position="1"/>
        <end position="25"/>
    </location>
</feature>
<keyword evidence="3" id="KW-1185">Reference proteome</keyword>
<accession>A0A849IGI9</accession>
<gene>
    <name evidence="2" type="ORF">HJG44_22150</name>
</gene>
<protein>
    <recommendedName>
        <fullName evidence="4">Twin-arginine translocation signal domain-containing protein</fullName>
    </recommendedName>
</protein>
<dbReference type="AlphaFoldDB" id="A0A849IGI9"/>
<dbReference type="InterPro" id="IPR006311">
    <property type="entry name" value="TAT_signal"/>
</dbReference>